<dbReference type="InterPro" id="IPR036388">
    <property type="entry name" value="WH-like_DNA-bd_sf"/>
</dbReference>
<evidence type="ECO:0000259" key="9">
    <source>
        <dbReference type="PROSITE" id="PS51755"/>
    </source>
</evidence>
<keyword evidence="5" id="KW-0804">Transcription</keyword>
<dbReference type="SUPFAM" id="SSF48452">
    <property type="entry name" value="TPR-like"/>
    <property type="match status" value="3"/>
</dbReference>
<protein>
    <submittedName>
        <fullName evidence="10">Tetratricopeptide repeat protein</fullName>
    </submittedName>
</protein>
<evidence type="ECO:0000256" key="5">
    <source>
        <dbReference type="ARBA" id="ARBA00023163"/>
    </source>
</evidence>
<evidence type="ECO:0000256" key="3">
    <source>
        <dbReference type="ARBA" id="ARBA00023015"/>
    </source>
</evidence>
<comment type="similarity">
    <text evidence="1">Belongs to the AfsR/DnrI/RedD regulatory family.</text>
</comment>
<dbReference type="AlphaFoldDB" id="L7ESU2"/>
<dbReference type="InterPro" id="IPR051677">
    <property type="entry name" value="AfsR-DnrI-RedD_regulator"/>
</dbReference>
<name>L7ESU2_STRT8</name>
<dbReference type="SMART" id="SM00862">
    <property type="entry name" value="Trans_reg_C"/>
    <property type="match status" value="1"/>
</dbReference>
<dbReference type="SMART" id="SM01043">
    <property type="entry name" value="BTAD"/>
    <property type="match status" value="1"/>
</dbReference>
<dbReference type="InterPro" id="IPR027417">
    <property type="entry name" value="P-loop_NTPase"/>
</dbReference>
<dbReference type="PATRIC" id="fig|698760.3.peg.9305"/>
<dbReference type="GO" id="GO:0043531">
    <property type="term" value="F:ADP binding"/>
    <property type="evidence" value="ECO:0007669"/>
    <property type="project" value="InterPro"/>
</dbReference>
<dbReference type="InterPro" id="IPR016032">
    <property type="entry name" value="Sig_transdc_resp-reg_C-effctor"/>
</dbReference>
<feature type="domain" description="OmpR/PhoB-type" evidence="9">
    <location>
        <begin position="80"/>
        <end position="178"/>
    </location>
</feature>
<evidence type="ECO:0000313" key="11">
    <source>
        <dbReference type="Proteomes" id="UP000010931"/>
    </source>
</evidence>
<dbReference type="GO" id="GO:0000160">
    <property type="term" value="P:phosphorelay signal transduction system"/>
    <property type="evidence" value="ECO:0007669"/>
    <property type="project" value="UniProtKB-KW"/>
</dbReference>
<evidence type="ECO:0000256" key="7">
    <source>
        <dbReference type="PROSITE-ProRule" id="PRU01091"/>
    </source>
</evidence>
<dbReference type="CDD" id="cd15831">
    <property type="entry name" value="BTAD"/>
    <property type="match status" value="1"/>
</dbReference>
<dbReference type="GO" id="GO:0003677">
    <property type="term" value="F:DNA binding"/>
    <property type="evidence" value="ECO:0007669"/>
    <property type="project" value="UniProtKB-UniRule"/>
</dbReference>
<dbReference type="InterPro" id="IPR005158">
    <property type="entry name" value="BTAD"/>
</dbReference>
<dbReference type="Gene3D" id="3.40.50.300">
    <property type="entry name" value="P-loop containing nucleotide triphosphate hydrolases"/>
    <property type="match status" value="1"/>
</dbReference>
<evidence type="ECO:0000256" key="8">
    <source>
        <dbReference type="SAM" id="MobiDB-lite"/>
    </source>
</evidence>
<evidence type="ECO:0000256" key="1">
    <source>
        <dbReference type="ARBA" id="ARBA00005820"/>
    </source>
</evidence>
<reference evidence="10 11" key="1">
    <citation type="journal article" date="2011" name="Plasmid">
        <title>Streptomyces turgidiscabies Car8 contains a modular pathogenicity island that shares virulence genes with other actinobacterial plant pathogens.</title>
        <authorList>
            <person name="Huguet-Tapia J.C."/>
            <person name="Badger J.H."/>
            <person name="Loria R."/>
            <person name="Pettis G.S."/>
        </authorList>
    </citation>
    <scope>NUCLEOTIDE SEQUENCE [LARGE SCALE GENOMIC DNA]</scope>
    <source>
        <strain evidence="10 11">Car8</strain>
    </source>
</reference>
<dbReference type="PROSITE" id="PS51755">
    <property type="entry name" value="OMPR_PHOB"/>
    <property type="match status" value="1"/>
</dbReference>
<keyword evidence="11" id="KW-1185">Reference proteome</keyword>
<dbReference type="EMBL" id="AEJB01000655">
    <property type="protein sequence ID" value="ELP61776.1"/>
    <property type="molecule type" value="Genomic_DNA"/>
</dbReference>
<dbReference type="SMART" id="SM00028">
    <property type="entry name" value="TPR"/>
    <property type="match status" value="4"/>
</dbReference>
<dbReference type="SUPFAM" id="SSF46894">
    <property type="entry name" value="C-terminal effector domain of the bipartite response regulators"/>
    <property type="match status" value="1"/>
</dbReference>
<keyword evidence="2" id="KW-0902">Two-component regulatory system</keyword>
<dbReference type="PROSITE" id="PS50005">
    <property type="entry name" value="TPR"/>
    <property type="match status" value="1"/>
</dbReference>
<dbReference type="PANTHER" id="PTHR35807:SF1">
    <property type="entry name" value="TRANSCRIPTIONAL REGULATOR REDD"/>
    <property type="match status" value="1"/>
</dbReference>
<dbReference type="Proteomes" id="UP000010931">
    <property type="component" value="Unassembled WGS sequence"/>
</dbReference>
<accession>L7ESU2</accession>
<dbReference type="PRINTS" id="PR00364">
    <property type="entry name" value="DISEASERSIST"/>
</dbReference>
<dbReference type="InterPro" id="IPR001867">
    <property type="entry name" value="OmpR/PhoB-type_DNA-bd"/>
</dbReference>
<keyword evidence="4 7" id="KW-0238">DNA-binding</keyword>
<evidence type="ECO:0000256" key="2">
    <source>
        <dbReference type="ARBA" id="ARBA00023012"/>
    </source>
</evidence>
<dbReference type="Pfam" id="PF00486">
    <property type="entry name" value="Trans_reg_C"/>
    <property type="match status" value="1"/>
</dbReference>
<dbReference type="Pfam" id="PF13424">
    <property type="entry name" value="TPR_12"/>
    <property type="match status" value="1"/>
</dbReference>
<sequence>MTGLFPRSAVTYGPRGASRPGPVSLPKAGSSWLLSAPRRQKISAVDRRSRWLMIPKPSLRPWVLCMGDRGSMTVADSGKDGNPSAQELRFHVLGPLEVWADGVRVRLGGTIQERVLATLLLEPGRVVPVARLVEAAWEEDPPATASHQVRKAVADLRRRLPSGGEVISTDGPGYRVITSVSQLDLLDFNARIQTATQAVGVGRLTDACAELQGALDLWQGPVLAGEGGPVIDRAATALEERRLAAAEQLHELRLELGASSELVASLRALVDAHPLRETLRGQLMLALYRSGRQADALEEYGKVRELLVDELGVDPGSRLVKLYEGILRESPELTAPQGGPPGTASGMPAEQRGPVSTLPYALPDFTGRDKELAILLSRVRAERWPDEHSARVAAIDGMGGAGKTSLAVRAAHQLAEEFPDGQLYVDLRGFTPGEQLPISASTALDILLRAIGTPSERIPEDLPGRTATWGSALAGRRMLLLLDNASDAAQIHPLLAAPPGCLVLITSRVRLLDLDGIEWISLGLMPPEDSATLVARTLGPARVEAEPEAAAELAELCGHLPLALRIATARLRNRPRWTVRHLVERLQDESRRMDELSSGERSVAVTLQLSYLAMDNRHRAAFRALGLHPGAGIDAHSAAALLDTDVRDAEDILELLLDVHLLQQPGLGQYTFHDLVRSFAQSQHGPMTEQTDADAVERLLSYYLTATNVACDVLFPGRTARSTGVPRYQGELPELTEEKIVRLWFGREHQGLLAVVALADRLGYDRHTGWLVRNLVFHLNAGGYFEEFRALGRLAVQSARRLDDPVLLSISLSSLGVACWKLGYFEEGINVAREGREIAVRLGDRGAEAHSESTLGLLMSMLGRYNKALPLLERAVELARELGTARAEAETQTNLSSLYARWGRYPEAAASALRALELERDTANPVNETMALADLAFAQLGMGQYVDAEASLSRAREMCDESVPQGDVALVLALSAEVAHRLGDSHAVSELAERAQILARSGGTPVRQAKTENILGRLHTAQGQYTSATALHAHALEVASAIRFRSEQASAYLGLAQAAEGLGDGATAGKNQVAAAELFDLMEIPETGRSH</sequence>
<feature type="repeat" description="TPR" evidence="6">
    <location>
        <begin position="849"/>
        <end position="882"/>
    </location>
</feature>
<gene>
    <name evidence="10" type="ORF">STRTUCAR8_06493</name>
</gene>
<dbReference type="SUPFAM" id="SSF52540">
    <property type="entry name" value="P-loop containing nucleoside triphosphate hydrolases"/>
    <property type="match status" value="1"/>
</dbReference>
<feature type="DNA-binding region" description="OmpR/PhoB-type" evidence="7">
    <location>
        <begin position="80"/>
        <end position="178"/>
    </location>
</feature>
<dbReference type="Gene3D" id="1.25.40.10">
    <property type="entry name" value="Tetratricopeptide repeat domain"/>
    <property type="match status" value="3"/>
</dbReference>
<keyword evidence="6" id="KW-0802">TPR repeat</keyword>
<dbReference type="InterPro" id="IPR019734">
    <property type="entry name" value="TPR_rpt"/>
</dbReference>
<dbReference type="Gene3D" id="1.10.10.10">
    <property type="entry name" value="Winged helix-like DNA-binding domain superfamily/Winged helix DNA-binding domain"/>
    <property type="match status" value="2"/>
</dbReference>
<evidence type="ECO:0000313" key="10">
    <source>
        <dbReference type="EMBL" id="ELP61776.1"/>
    </source>
</evidence>
<dbReference type="InterPro" id="IPR011990">
    <property type="entry name" value="TPR-like_helical_dom_sf"/>
</dbReference>
<dbReference type="Pfam" id="PF03704">
    <property type="entry name" value="BTAD"/>
    <property type="match status" value="1"/>
</dbReference>
<evidence type="ECO:0000256" key="4">
    <source>
        <dbReference type="ARBA" id="ARBA00023125"/>
    </source>
</evidence>
<dbReference type="PANTHER" id="PTHR35807">
    <property type="entry name" value="TRANSCRIPTIONAL REGULATOR REDD-RELATED"/>
    <property type="match status" value="1"/>
</dbReference>
<keyword evidence="3" id="KW-0805">Transcription regulation</keyword>
<evidence type="ECO:0000256" key="6">
    <source>
        <dbReference type="PROSITE-ProRule" id="PRU00339"/>
    </source>
</evidence>
<dbReference type="STRING" id="85558.T45_02361"/>
<comment type="caution">
    <text evidence="10">The sequence shown here is derived from an EMBL/GenBank/DDBJ whole genome shotgun (WGS) entry which is preliminary data.</text>
</comment>
<proteinExistence type="inferred from homology"/>
<organism evidence="10 11">
    <name type="scientific">Streptomyces turgidiscabies (strain Car8)</name>
    <dbReference type="NCBI Taxonomy" id="698760"/>
    <lineage>
        <taxon>Bacteria</taxon>
        <taxon>Bacillati</taxon>
        <taxon>Actinomycetota</taxon>
        <taxon>Actinomycetes</taxon>
        <taxon>Kitasatosporales</taxon>
        <taxon>Streptomycetaceae</taxon>
        <taxon>Streptomyces</taxon>
    </lineage>
</organism>
<feature type="region of interest" description="Disordered" evidence="8">
    <location>
        <begin position="331"/>
        <end position="353"/>
    </location>
</feature>
<dbReference type="GO" id="GO:0006355">
    <property type="term" value="P:regulation of DNA-templated transcription"/>
    <property type="evidence" value="ECO:0007669"/>
    <property type="project" value="InterPro"/>
</dbReference>